<dbReference type="InterPro" id="IPR013766">
    <property type="entry name" value="Thioredoxin_domain"/>
</dbReference>
<evidence type="ECO:0000256" key="1">
    <source>
        <dbReference type="SAM" id="SignalP"/>
    </source>
</evidence>
<dbReference type="Proteomes" id="UP000321863">
    <property type="component" value="Unassembled WGS sequence"/>
</dbReference>
<feature type="signal peptide" evidence="1">
    <location>
        <begin position="1"/>
        <end position="24"/>
    </location>
</feature>
<dbReference type="InterPro" id="IPR000866">
    <property type="entry name" value="AhpC/TSA"/>
</dbReference>
<dbReference type="SUPFAM" id="SSF52833">
    <property type="entry name" value="Thioredoxin-like"/>
    <property type="match status" value="1"/>
</dbReference>
<keyword evidence="1" id="KW-0732">Signal</keyword>
<dbReference type="Pfam" id="PF00578">
    <property type="entry name" value="AhpC-TSA"/>
    <property type="match status" value="1"/>
</dbReference>
<proteinExistence type="predicted"/>
<accession>A0A511YJH1</accession>
<dbReference type="Gene3D" id="3.40.30.10">
    <property type="entry name" value="Glutaredoxin"/>
    <property type="match status" value="1"/>
</dbReference>
<name>A0A511YJH1_9FLAO</name>
<evidence type="ECO:0000259" key="2">
    <source>
        <dbReference type="PROSITE" id="PS51352"/>
    </source>
</evidence>
<keyword evidence="4" id="KW-1185">Reference proteome</keyword>
<evidence type="ECO:0000313" key="3">
    <source>
        <dbReference type="EMBL" id="GEN75357.1"/>
    </source>
</evidence>
<dbReference type="InterPro" id="IPR036249">
    <property type="entry name" value="Thioredoxin-like_sf"/>
</dbReference>
<dbReference type="PANTHER" id="PTHR42852">
    <property type="entry name" value="THIOL:DISULFIDE INTERCHANGE PROTEIN DSBE"/>
    <property type="match status" value="1"/>
</dbReference>
<dbReference type="CDD" id="cd02966">
    <property type="entry name" value="TlpA_like_family"/>
    <property type="match status" value="1"/>
</dbReference>
<gene>
    <name evidence="3" type="ORF">CHA01nite_10970</name>
</gene>
<dbReference type="InterPro" id="IPR050553">
    <property type="entry name" value="Thioredoxin_ResA/DsbE_sf"/>
</dbReference>
<sequence length="391" mass="45260">MKNFSFFFRFIILVSACTCLWLNAGTPEKELKIFRKLSQKLQSVKTITYRYTQEFTYPAEDYHSKSEGSIYIDFNKEYDLAGFRYQYKDQNGFSVFNNSGFFETSAADRTIHIKNKMKAADFEGLSALYNSIITLRNILPTVIKDEHIEKHVKDTLMGKKHFYLLNFKVQDRFPNYLGTDFTATTEKITFYNKLIVDRKSFLPVSFIQLKKGSRDINRTEFSDIVLHPVPPAEDSWYYSTYLKEYTPEERNPVKIIDVGQSAPDFTLDKSKTRGKVRLHEFKGEVVLLEFWIKNCSYCINAVPELNKLNNRYDPSKFKLLAVNTTDSRSSIDQFIIRHKVNYEVLSGDEAVNKNYGISAFPQIVLIDKKGAVIYSGDLNIAVLYPLISANL</sequence>
<protein>
    <recommendedName>
        <fullName evidence="2">Thioredoxin domain-containing protein</fullName>
    </recommendedName>
</protein>
<feature type="chain" id="PRO_5022010557" description="Thioredoxin domain-containing protein" evidence="1">
    <location>
        <begin position="25"/>
        <end position="391"/>
    </location>
</feature>
<dbReference type="PANTHER" id="PTHR42852:SF13">
    <property type="entry name" value="PROTEIN DIPZ"/>
    <property type="match status" value="1"/>
</dbReference>
<comment type="caution">
    <text evidence="3">The sequence shown here is derived from an EMBL/GenBank/DDBJ whole genome shotgun (WGS) entry which is preliminary data.</text>
</comment>
<organism evidence="3 4">
    <name type="scientific">Chryseobacterium hagamense</name>
    <dbReference type="NCBI Taxonomy" id="395935"/>
    <lineage>
        <taxon>Bacteria</taxon>
        <taxon>Pseudomonadati</taxon>
        <taxon>Bacteroidota</taxon>
        <taxon>Flavobacteriia</taxon>
        <taxon>Flavobacteriales</taxon>
        <taxon>Weeksellaceae</taxon>
        <taxon>Chryseobacterium group</taxon>
        <taxon>Chryseobacterium</taxon>
    </lineage>
</organism>
<reference evidence="3 4" key="1">
    <citation type="submission" date="2019-07" db="EMBL/GenBank/DDBJ databases">
        <title>Whole genome shotgun sequence of Chryseobacterium hagamense NBRC 105253.</title>
        <authorList>
            <person name="Hosoyama A."/>
            <person name="Uohara A."/>
            <person name="Ohji S."/>
            <person name="Ichikawa N."/>
        </authorList>
    </citation>
    <scope>NUCLEOTIDE SEQUENCE [LARGE SCALE GENOMIC DNA]</scope>
    <source>
        <strain evidence="3 4">NBRC 105253</strain>
    </source>
</reference>
<dbReference type="AlphaFoldDB" id="A0A511YJH1"/>
<feature type="domain" description="Thioredoxin" evidence="2">
    <location>
        <begin position="256"/>
        <end position="391"/>
    </location>
</feature>
<dbReference type="EMBL" id="BJYJ01000003">
    <property type="protein sequence ID" value="GEN75357.1"/>
    <property type="molecule type" value="Genomic_DNA"/>
</dbReference>
<evidence type="ECO:0000313" key="4">
    <source>
        <dbReference type="Proteomes" id="UP000321863"/>
    </source>
</evidence>
<dbReference type="OrthoDB" id="9815205at2"/>
<dbReference type="RefSeq" id="WP_146940316.1">
    <property type="nucleotide sequence ID" value="NZ_BJYJ01000003.1"/>
</dbReference>
<dbReference type="GO" id="GO:0016209">
    <property type="term" value="F:antioxidant activity"/>
    <property type="evidence" value="ECO:0007669"/>
    <property type="project" value="InterPro"/>
</dbReference>
<dbReference type="PROSITE" id="PS51352">
    <property type="entry name" value="THIOREDOXIN_2"/>
    <property type="match status" value="1"/>
</dbReference>
<dbReference type="GO" id="GO:0016491">
    <property type="term" value="F:oxidoreductase activity"/>
    <property type="evidence" value="ECO:0007669"/>
    <property type="project" value="InterPro"/>
</dbReference>